<accession>A0A9P6IK75</accession>
<comment type="caution">
    <text evidence="2">The sequence shown here is derived from an EMBL/GenBank/DDBJ whole genome shotgun (WGS) entry which is preliminary data.</text>
</comment>
<feature type="region of interest" description="Disordered" evidence="1">
    <location>
        <begin position="1"/>
        <end position="34"/>
    </location>
</feature>
<dbReference type="AlphaFoldDB" id="A0A9P6IK75"/>
<evidence type="ECO:0000256" key="1">
    <source>
        <dbReference type="SAM" id="MobiDB-lite"/>
    </source>
</evidence>
<feature type="non-terminal residue" evidence="2">
    <location>
        <position position="77"/>
    </location>
</feature>
<evidence type="ECO:0000313" key="2">
    <source>
        <dbReference type="EMBL" id="KAF9925629.1"/>
    </source>
</evidence>
<gene>
    <name evidence="2" type="ORF">BGZ65_007647</name>
</gene>
<reference evidence="2" key="1">
    <citation type="journal article" date="2020" name="Fungal Divers.">
        <title>Resolving the Mortierellaceae phylogeny through synthesis of multi-gene phylogenetics and phylogenomics.</title>
        <authorList>
            <person name="Vandepol N."/>
            <person name="Liber J."/>
            <person name="Desiro A."/>
            <person name="Na H."/>
            <person name="Kennedy M."/>
            <person name="Barry K."/>
            <person name="Grigoriev I.V."/>
            <person name="Miller A.N."/>
            <person name="O'Donnell K."/>
            <person name="Stajich J.E."/>
            <person name="Bonito G."/>
        </authorList>
    </citation>
    <scope>NUCLEOTIDE SEQUENCE</scope>
    <source>
        <strain evidence="2">MES-2147</strain>
    </source>
</reference>
<organism evidence="2 3">
    <name type="scientific">Modicella reniformis</name>
    <dbReference type="NCBI Taxonomy" id="1440133"/>
    <lineage>
        <taxon>Eukaryota</taxon>
        <taxon>Fungi</taxon>
        <taxon>Fungi incertae sedis</taxon>
        <taxon>Mucoromycota</taxon>
        <taxon>Mortierellomycotina</taxon>
        <taxon>Mortierellomycetes</taxon>
        <taxon>Mortierellales</taxon>
        <taxon>Mortierellaceae</taxon>
        <taxon>Modicella</taxon>
    </lineage>
</organism>
<dbReference type="EMBL" id="JAAAHW010010469">
    <property type="protein sequence ID" value="KAF9925629.1"/>
    <property type="molecule type" value="Genomic_DNA"/>
</dbReference>
<dbReference type="Proteomes" id="UP000749646">
    <property type="component" value="Unassembled WGS sequence"/>
</dbReference>
<evidence type="ECO:0000313" key="3">
    <source>
        <dbReference type="Proteomes" id="UP000749646"/>
    </source>
</evidence>
<sequence length="77" mass="8675">MADQWDQQRADGTLDDFWGSLPKESSDKKLEQDDQAMRNVKRLYKRDNAMSEILDQGLLQAIHSNVASSSSSSSTNK</sequence>
<feature type="compositionally biased region" description="Basic and acidic residues" evidence="1">
    <location>
        <begin position="24"/>
        <end position="34"/>
    </location>
</feature>
<proteinExistence type="predicted"/>
<keyword evidence="3" id="KW-1185">Reference proteome</keyword>
<name>A0A9P6IK75_9FUNG</name>
<protein>
    <submittedName>
        <fullName evidence="2">Uncharacterized protein</fullName>
    </submittedName>
</protein>
<dbReference type="OrthoDB" id="2445148at2759"/>